<dbReference type="InterPro" id="IPR046157">
    <property type="entry name" value="DUF6159"/>
</dbReference>
<dbReference type="OrthoDB" id="5637493at2"/>
<feature type="transmembrane region" description="Helical" evidence="1">
    <location>
        <begin position="144"/>
        <end position="167"/>
    </location>
</feature>
<keyword evidence="1" id="KW-0812">Transmembrane</keyword>
<sequence length="284" mass="30344">MDKLGNSWELVKASFRVLSADKELVVFPIVSAIGTLIVTLTFALPLFLSGLVDSLFSERIQVAGFVVIFLFYIVQYTVIFFANTALVGAAIIRLRGGDPTVAQGFQIAFSRIVNIIGYAIIAATVGMLLRAVSERSRGLGRMVISLIGFAWNIATFLVVPVLAVEGVGPIEAIKRSVSLLRKTWGEQIAGNVGIGTVFGLISFGIVIFGMIFSGVAFIVLESAPLAIAIFVLIVIALILIGLINSTLSGIYAAAVYQYAETGHTGGFFDDSMVQRTFTSKATSF</sequence>
<reference evidence="2 3" key="1">
    <citation type="submission" date="2015-07" db="EMBL/GenBank/DDBJ databases">
        <title>Draft genome of Bellilinea caldifistulae DSM 17877.</title>
        <authorList>
            <person name="Hemp J."/>
            <person name="Ward L.M."/>
            <person name="Pace L.A."/>
            <person name="Fischer W.W."/>
        </authorList>
    </citation>
    <scope>NUCLEOTIDE SEQUENCE [LARGE SCALE GENOMIC DNA]</scope>
    <source>
        <strain evidence="2 3">GOMI-1</strain>
    </source>
</reference>
<feature type="transmembrane region" description="Helical" evidence="1">
    <location>
        <begin position="60"/>
        <end position="92"/>
    </location>
</feature>
<keyword evidence="3" id="KW-1185">Reference proteome</keyword>
<comment type="caution">
    <text evidence="2">The sequence shown here is derived from an EMBL/GenBank/DDBJ whole genome shotgun (WGS) entry which is preliminary data.</text>
</comment>
<name>A0A0P6X3K6_9CHLR</name>
<evidence type="ECO:0000313" key="3">
    <source>
        <dbReference type="Proteomes" id="UP000050514"/>
    </source>
</evidence>
<dbReference type="Pfam" id="PF19656">
    <property type="entry name" value="DUF6159"/>
    <property type="match status" value="1"/>
</dbReference>
<evidence type="ECO:0008006" key="4">
    <source>
        <dbReference type="Google" id="ProtNLM"/>
    </source>
</evidence>
<proteinExistence type="predicted"/>
<feature type="transmembrane region" description="Helical" evidence="1">
    <location>
        <begin position="188"/>
        <end position="219"/>
    </location>
</feature>
<dbReference type="STRING" id="360411.AC812_07490"/>
<protein>
    <recommendedName>
        <fullName evidence="4">Glycerophosphoryl diester phosphodiesterase membrane domain-containing protein</fullName>
    </recommendedName>
</protein>
<evidence type="ECO:0000313" key="2">
    <source>
        <dbReference type="EMBL" id="KPL75817.1"/>
    </source>
</evidence>
<dbReference type="EMBL" id="LGHJ01000013">
    <property type="protein sequence ID" value="KPL75817.1"/>
    <property type="molecule type" value="Genomic_DNA"/>
</dbReference>
<feature type="transmembrane region" description="Helical" evidence="1">
    <location>
        <begin position="24"/>
        <end position="48"/>
    </location>
</feature>
<accession>A0A0P6X3K6</accession>
<keyword evidence="1" id="KW-1133">Transmembrane helix</keyword>
<dbReference type="RefSeq" id="WP_061918100.1">
    <property type="nucleotide sequence ID" value="NZ_DF967971.1"/>
</dbReference>
<evidence type="ECO:0000256" key="1">
    <source>
        <dbReference type="SAM" id="Phobius"/>
    </source>
</evidence>
<organism evidence="2 3">
    <name type="scientific">Bellilinea caldifistulae</name>
    <dbReference type="NCBI Taxonomy" id="360411"/>
    <lineage>
        <taxon>Bacteria</taxon>
        <taxon>Bacillati</taxon>
        <taxon>Chloroflexota</taxon>
        <taxon>Anaerolineae</taxon>
        <taxon>Anaerolineales</taxon>
        <taxon>Anaerolineaceae</taxon>
        <taxon>Bellilinea</taxon>
    </lineage>
</organism>
<feature type="transmembrane region" description="Helical" evidence="1">
    <location>
        <begin position="112"/>
        <end position="132"/>
    </location>
</feature>
<dbReference type="Proteomes" id="UP000050514">
    <property type="component" value="Unassembled WGS sequence"/>
</dbReference>
<dbReference type="AlphaFoldDB" id="A0A0P6X3K6"/>
<gene>
    <name evidence="2" type="ORF">AC812_07490</name>
</gene>
<dbReference type="PATRIC" id="fig|360411.5.peg.3064"/>
<keyword evidence="1" id="KW-0472">Membrane</keyword>
<feature type="transmembrane region" description="Helical" evidence="1">
    <location>
        <begin position="225"/>
        <end position="243"/>
    </location>
</feature>